<reference evidence="1 2" key="1">
    <citation type="journal article" date="2021" name="Hortic Res">
        <title>High-quality reference genome and annotation aids understanding of berry development for evergreen blueberry (Vaccinium darrowii).</title>
        <authorList>
            <person name="Yu J."/>
            <person name="Hulse-Kemp A.M."/>
            <person name="Babiker E."/>
            <person name="Staton M."/>
        </authorList>
    </citation>
    <scope>NUCLEOTIDE SEQUENCE [LARGE SCALE GENOMIC DNA]</scope>
    <source>
        <strain evidence="2">cv. NJ 8807/NJ 8810</strain>
        <tissue evidence="1">Young leaf</tissue>
    </source>
</reference>
<accession>A0ACB7Y4M0</accession>
<proteinExistence type="predicted"/>
<keyword evidence="2" id="KW-1185">Reference proteome</keyword>
<gene>
    <name evidence="1" type="ORF">Vadar_001837</name>
</gene>
<evidence type="ECO:0000313" key="2">
    <source>
        <dbReference type="Proteomes" id="UP000828048"/>
    </source>
</evidence>
<sequence>MGLALGGDVTVDVDDVFPRQFHYLRVCVSITSDSTLVPSFFLDIPSGEPRWIKCRYECVYKVCRACGHIGHTYPQCDLSREDANRRVDDMLNGLCERFGSVLHTDVNEPLYTNRIRAFARSNACCNMHIWAVRGESTANAHAHIKW</sequence>
<protein>
    <submittedName>
        <fullName evidence="1">Uncharacterized protein</fullName>
    </submittedName>
</protein>
<organism evidence="1 2">
    <name type="scientific">Vaccinium darrowii</name>
    <dbReference type="NCBI Taxonomy" id="229202"/>
    <lineage>
        <taxon>Eukaryota</taxon>
        <taxon>Viridiplantae</taxon>
        <taxon>Streptophyta</taxon>
        <taxon>Embryophyta</taxon>
        <taxon>Tracheophyta</taxon>
        <taxon>Spermatophyta</taxon>
        <taxon>Magnoliopsida</taxon>
        <taxon>eudicotyledons</taxon>
        <taxon>Gunneridae</taxon>
        <taxon>Pentapetalae</taxon>
        <taxon>asterids</taxon>
        <taxon>Ericales</taxon>
        <taxon>Ericaceae</taxon>
        <taxon>Vaccinioideae</taxon>
        <taxon>Vaccinieae</taxon>
        <taxon>Vaccinium</taxon>
    </lineage>
</organism>
<dbReference type="EMBL" id="CM037157">
    <property type="protein sequence ID" value="KAH7848355.1"/>
    <property type="molecule type" value="Genomic_DNA"/>
</dbReference>
<comment type="caution">
    <text evidence="1">The sequence shown here is derived from an EMBL/GenBank/DDBJ whole genome shotgun (WGS) entry which is preliminary data.</text>
</comment>
<dbReference type="Proteomes" id="UP000828048">
    <property type="component" value="Chromosome 7"/>
</dbReference>
<name>A0ACB7Y4M0_9ERIC</name>
<evidence type="ECO:0000313" key="1">
    <source>
        <dbReference type="EMBL" id="KAH7848355.1"/>
    </source>
</evidence>